<feature type="compositionally biased region" description="Basic and acidic residues" evidence="2">
    <location>
        <begin position="33"/>
        <end position="48"/>
    </location>
</feature>
<proteinExistence type="predicted"/>
<evidence type="ECO:0000313" key="3">
    <source>
        <dbReference type="EMBL" id="GGD70053.1"/>
    </source>
</evidence>
<organism evidence="3 4">
    <name type="scientific">Emticicia aquatilis</name>
    <dbReference type="NCBI Taxonomy" id="1537369"/>
    <lineage>
        <taxon>Bacteria</taxon>
        <taxon>Pseudomonadati</taxon>
        <taxon>Bacteroidota</taxon>
        <taxon>Cytophagia</taxon>
        <taxon>Cytophagales</taxon>
        <taxon>Leadbetterellaceae</taxon>
        <taxon>Emticicia</taxon>
    </lineage>
</organism>
<evidence type="ECO:0000313" key="4">
    <source>
        <dbReference type="Proteomes" id="UP000609064"/>
    </source>
</evidence>
<keyword evidence="4" id="KW-1185">Reference proteome</keyword>
<reference evidence="3" key="1">
    <citation type="journal article" date="2014" name="Int. J. Syst. Evol. Microbiol.">
        <title>Complete genome sequence of Corynebacterium casei LMG S-19264T (=DSM 44701T), isolated from a smear-ripened cheese.</title>
        <authorList>
            <consortium name="US DOE Joint Genome Institute (JGI-PGF)"/>
            <person name="Walter F."/>
            <person name="Albersmeier A."/>
            <person name="Kalinowski J."/>
            <person name="Ruckert C."/>
        </authorList>
    </citation>
    <scope>NUCLEOTIDE SEQUENCE</scope>
    <source>
        <strain evidence="3">CGMCC 1.15958</strain>
    </source>
</reference>
<evidence type="ECO:0000256" key="2">
    <source>
        <dbReference type="SAM" id="MobiDB-lite"/>
    </source>
</evidence>
<dbReference type="AlphaFoldDB" id="A0A917DUH0"/>
<evidence type="ECO:0008006" key="5">
    <source>
        <dbReference type="Google" id="ProtNLM"/>
    </source>
</evidence>
<dbReference type="EMBL" id="BMKK01000008">
    <property type="protein sequence ID" value="GGD70053.1"/>
    <property type="molecule type" value="Genomic_DNA"/>
</dbReference>
<gene>
    <name evidence="3" type="ORF">GCM10011514_37660</name>
</gene>
<reference evidence="3" key="2">
    <citation type="submission" date="2020-09" db="EMBL/GenBank/DDBJ databases">
        <authorList>
            <person name="Sun Q."/>
            <person name="Zhou Y."/>
        </authorList>
    </citation>
    <scope>NUCLEOTIDE SEQUENCE</scope>
    <source>
        <strain evidence="3">CGMCC 1.15958</strain>
    </source>
</reference>
<sequence>MTNKELDLTENATDATANEETPSATVENSTENVESKTIEETAKDNMNEQKDTIENATENAVEEAVNTVENTATETIDTVTEVASETVAEVESVASEITEAVESTIEETPATEASAPVEEPIAVAHSEDIIASIEPLADEAELAIEPIEEVTPQEEVDYSNFTKKDFVDLGEKLLASIKAEGVSVSDVKNADVVMREIKPIFDDLKAREKAEALKKYIADNGNNEGFEYKNDNYVVRFESLNAQIRDAKNSFFQKIERLKEDYFERKTQLLQRLREVVDEEEKGGTKSNWQEFKKIQEDWKNAGNVNSPHNTTLWSAYNALVDRYFSIRHIQNELKDLDRKKNFTAKADIVVKIEAIAQGIEEGGLSNTTLRQANDLLEEYKHIGPAAREAQDELWKRLKAAFDIIHNKRREQSAQTNQLQEEIYAAKLRLVENLKPYIEFNTDSINEWNAKTKEVMAIQDQWNAIKGAMPKEKGKDISRDFWGLLKTFFRNKGDFFAKLEAQREENLKAKIALCEQVETLVASEDYSASFTDKVVELQKTWKTIGHVPEKMKDKIYERFKKACDEFFNGKRAKGNAIELEYEENLKQKIAICEEIEALAKSGDTQLGKLSEFKAQYNAIGFVPRKEMQNIQRRFVDAINSFVKGSTGISGAEKEKMVLQNEVEVVTKGDKGGSKELDKKENDIRRKMKAIEDDIHLWQNNIEFFARSKNAASVRAEYETKIKGAEKELAELKQKLKIIIAAGE</sequence>
<feature type="region of interest" description="Disordered" evidence="2">
    <location>
        <begin position="1"/>
        <end position="48"/>
    </location>
</feature>
<accession>A0A917DUH0</accession>
<feature type="compositionally biased region" description="Polar residues" evidence="2">
    <location>
        <begin position="10"/>
        <end position="32"/>
    </location>
</feature>
<dbReference type="Proteomes" id="UP000609064">
    <property type="component" value="Unassembled WGS sequence"/>
</dbReference>
<comment type="caution">
    <text evidence="3">The sequence shown here is derived from an EMBL/GenBank/DDBJ whole genome shotgun (WGS) entry which is preliminary data.</text>
</comment>
<dbReference type="Pfam" id="PF03993">
    <property type="entry name" value="DUF349"/>
    <property type="match status" value="5"/>
</dbReference>
<evidence type="ECO:0000256" key="1">
    <source>
        <dbReference type="SAM" id="Coils"/>
    </source>
</evidence>
<feature type="coiled-coil region" evidence="1">
    <location>
        <begin position="673"/>
        <end position="741"/>
    </location>
</feature>
<keyword evidence="1" id="KW-0175">Coiled coil</keyword>
<dbReference type="RefSeq" id="WP_188768254.1">
    <property type="nucleotide sequence ID" value="NZ_BMKK01000008.1"/>
</dbReference>
<dbReference type="InterPro" id="IPR007139">
    <property type="entry name" value="DUF349"/>
</dbReference>
<protein>
    <recommendedName>
        <fullName evidence="5">DUF349 domain-containing protein</fullName>
    </recommendedName>
</protein>
<name>A0A917DUH0_9BACT</name>